<evidence type="ECO:0000313" key="2">
    <source>
        <dbReference type="EMBL" id="PEN13991.1"/>
    </source>
</evidence>
<dbReference type="Proteomes" id="UP000220102">
    <property type="component" value="Unassembled WGS sequence"/>
</dbReference>
<dbReference type="EMBL" id="PDEQ01000003">
    <property type="protein sequence ID" value="PEN13991.1"/>
    <property type="molecule type" value="Genomic_DNA"/>
</dbReference>
<proteinExistence type="predicted"/>
<evidence type="ECO:0000256" key="1">
    <source>
        <dbReference type="SAM" id="MobiDB-lite"/>
    </source>
</evidence>
<keyword evidence="3" id="KW-1185">Reference proteome</keyword>
<sequence length="616" mass="70063">MGLLPVFYRSHIAFICRMKLLSRAKLAFLLIAFAVFASGCSSSRPYTLGALKTEDPDREPIPEPREIEQNFYWDRVDLTVFHQLKKPLNLAWTGRKAGALVGIGDGETQADNVNAFDEPPRSSWWTPRHYYRPMTAEELAIGPNTDGRTEAGPDTSGTWTIWRGKSVGAASGFFIQDARGVRYLLKFDKPSYPELASSAEVISTKILHAAGYHVPENTIAHVHPEQIEIGEGATVQDGNDRRPMRPDDVTSVLEGQPRRDDGKVRVMASRFVDGHVLGPWNFRGRRDDDPNDRVRHQDRRELRGLRVISAWLNDTDRRAANTLAVYTDERYIKHYVQDMSSTLGANTGSPHRPIHGQAYMIDHRLIPQALVSFGLFRFPWWEYDPSAAFPSVGYWRSDVFRPDEWVPTYPNPAFEKLTRRDAFWGSKIVTAFSDDDLAAIVQTAEMSNPEAEAYLLRVLQERRDKTGRYWFRRIAPLDRFRVSQDSGSALRLAFDDLAVERGMEMADAVAYRYTIRHDGTKLDHGMVSERSVGLRVGEKTINEWLDEQNLTNPDHRVVRVDLAPEYRSGDDVLRPSEVQVFVYLPATPTRPLDVASVFSRDDIDPHAPRVVGLRRK</sequence>
<name>A0A2A8CZF7_9BACT</name>
<accession>A0A2A8CZF7</accession>
<evidence type="ECO:0000313" key="3">
    <source>
        <dbReference type="Proteomes" id="UP000220102"/>
    </source>
</evidence>
<dbReference type="AlphaFoldDB" id="A0A2A8CZF7"/>
<feature type="compositionally biased region" description="Basic and acidic residues" evidence="1">
    <location>
        <begin position="238"/>
        <end position="248"/>
    </location>
</feature>
<reference evidence="2 3" key="1">
    <citation type="submission" date="2017-10" db="EMBL/GenBank/DDBJ databases">
        <title>Draft genome of Longibacter Salinarum.</title>
        <authorList>
            <person name="Goh K.M."/>
            <person name="Shamsir M.S."/>
            <person name="Lim S.W."/>
        </authorList>
    </citation>
    <scope>NUCLEOTIDE SEQUENCE [LARGE SCALE GENOMIC DNA]</scope>
    <source>
        <strain evidence="2 3">KCTC 52045</strain>
    </source>
</reference>
<organism evidence="2 3">
    <name type="scientific">Longibacter salinarum</name>
    <dbReference type="NCBI Taxonomy" id="1850348"/>
    <lineage>
        <taxon>Bacteria</taxon>
        <taxon>Pseudomonadati</taxon>
        <taxon>Rhodothermota</taxon>
        <taxon>Rhodothermia</taxon>
        <taxon>Rhodothermales</taxon>
        <taxon>Salisaetaceae</taxon>
        <taxon>Longibacter</taxon>
    </lineage>
</organism>
<feature type="region of interest" description="Disordered" evidence="1">
    <location>
        <begin position="235"/>
        <end position="259"/>
    </location>
</feature>
<comment type="caution">
    <text evidence="2">The sequence shown here is derived from an EMBL/GenBank/DDBJ whole genome shotgun (WGS) entry which is preliminary data.</text>
</comment>
<gene>
    <name evidence="2" type="ORF">CRI94_08045</name>
</gene>
<protein>
    <submittedName>
        <fullName evidence="2">Uncharacterized protein</fullName>
    </submittedName>
</protein>